<evidence type="ECO:0000256" key="1">
    <source>
        <dbReference type="SAM" id="Phobius"/>
    </source>
</evidence>
<dbReference type="AlphaFoldDB" id="A0A1T2X1F0"/>
<feature type="transmembrane region" description="Helical" evidence="1">
    <location>
        <begin position="12"/>
        <end position="31"/>
    </location>
</feature>
<dbReference type="STRING" id="1324314.BVG16_27985"/>
<proteinExistence type="predicted"/>
<feature type="transmembrane region" description="Helical" evidence="1">
    <location>
        <begin position="79"/>
        <end position="99"/>
    </location>
</feature>
<name>A0A1T2X1F0_9BACL</name>
<keyword evidence="1" id="KW-0812">Transmembrane</keyword>
<dbReference type="PANTHER" id="PTHR41309:SF2">
    <property type="entry name" value="MEMBRANE PROTEIN"/>
    <property type="match status" value="1"/>
</dbReference>
<feature type="transmembrane region" description="Helical" evidence="1">
    <location>
        <begin position="147"/>
        <end position="167"/>
    </location>
</feature>
<organism evidence="2 3">
    <name type="scientific">Paenibacillus selenitireducens</name>
    <dbReference type="NCBI Taxonomy" id="1324314"/>
    <lineage>
        <taxon>Bacteria</taxon>
        <taxon>Bacillati</taxon>
        <taxon>Bacillota</taxon>
        <taxon>Bacilli</taxon>
        <taxon>Bacillales</taxon>
        <taxon>Paenibacillaceae</taxon>
        <taxon>Paenibacillus</taxon>
    </lineage>
</organism>
<feature type="transmembrane region" description="Helical" evidence="1">
    <location>
        <begin position="37"/>
        <end position="58"/>
    </location>
</feature>
<comment type="caution">
    <text evidence="2">The sequence shown here is derived from an EMBL/GenBank/DDBJ whole genome shotgun (WGS) entry which is preliminary data.</text>
</comment>
<keyword evidence="1" id="KW-0472">Membrane</keyword>
<reference evidence="2 3" key="1">
    <citation type="submission" date="2017-01" db="EMBL/GenBank/DDBJ databases">
        <title>Genome analysis of Paenibacillus selenitrireducens ES3-24.</title>
        <authorList>
            <person name="Xu D."/>
            <person name="Yao R."/>
            <person name="Zheng S."/>
        </authorList>
    </citation>
    <scope>NUCLEOTIDE SEQUENCE [LARGE SCALE GENOMIC DNA]</scope>
    <source>
        <strain evidence="2 3">ES3-24</strain>
    </source>
</reference>
<gene>
    <name evidence="2" type="ORF">BVG16_27985</name>
</gene>
<dbReference type="Proteomes" id="UP000190188">
    <property type="component" value="Unassembled WGS sequence"/>
</dbReference>
<dbReference type="RefSeq" id="WP_078502492.1">
    <property type="nucleotide sequence ID" value="NZ_MSZX01000015.1"/>
</dbReference>
<dbReference type="InterPro" id="IPR025699">
    <property type="entry name" value="ABC2_memb-like"/>
</dbReference>
<sequence length="208" mass="23005">MLNLLRKDFIALKSSLGLIIIYLAVFSIAFIPKQSSSIHLVGIYTAFASLSLVTMIDIKNHNHNFLVTLPISRKHIVQAKYITAIIFTLFGVLASYGIHSLVKVAVPELNKPDLTVMDILGPIGIVLALASIYLPLFYTLNKKGTGIINAVFFIIILALAQPTAIFMNMINENGFSSNLTLFLILIGILLFFIASCYLTIKLFTRKDL</sequence>
<dbReference type="EMBL" id="MSZX01000015">
    <property type="protein sequence ID" value="OPA73645.1"/>
    <property type="molecule type" value="Genomic_DNA"/>
</dbReference>
<feature type="transmembrane region" description="Helical" evidence="1">
    <location>
        <begin position="179"/>
        <end position="200"/>
    </location>
</feature>
<accession>A0A1T2X1F0</accession>
<evidence type="ECO:0000313" key="2">
    <source>
        <dbReference type="EMBL" id="OPA73645.1"/>
    </source>
</evidence>
<keyword evidence="1" id="KW-1133">Transmembrane helix</keyword>
<dbReference type="OrthoDB" id="2660383at2"/>
<keyword evidence="3" id="KW-1185">Reference proteome</keyword>
<protein>
    <submittedName>
        <fullName evidence="2">ABC transporter permease</fullName>
    </submittedName>
</protein>
<feature type="transmembrane region" description="Helical" evidence="1">
    <location>
        <begin position="119"/>
        <end position="140"/>
    </location>
</feature>
<evidence type="ECO:0000313" key="3">
    <source>
        <dbReference type="Proteomes" id="UP000190188"/>
    </source>
</evidence>
<dbReference type="Pfam" id="PF13346">
    <property type="entry name" value="ABC2_membrane_5"/>
    <property type="match status" value="1"/>
</dbReference>
<dbReference type="PANTHER" id="PTHR41309">
    <property type="entry name" value="MEMBRANE PROTEIN-RELATED"/>
    <property type="match status" value="1"/>
</dbReference>